<name>A0ABQ2M025_9ACTN</name>
<keyword evidence="1" id="KW-0238">DNA-binding</keyword>
<dbReference type="PANTHER" id="PTHR30204:SF90">
    <property type="entry name" value="HTH-TYPE TRANSCRIPTIONAL ACTIVATOR MTA"/>
    <property type="match status" value="1"/>
</dbReference>
<dbReference type="Pfam" id="PF13411">
    <property type="entry name" value="MerR_1"/>
    <property type="match status" value="1"/>
</dbReference>
<dbReference type="InterPro" id="IPR009061">
    <property type="entry name" value="DNA-bd_dom_put_sf"/>
</dbReference>
<proteinExistence type="predicted"/>
<feature type="domain" description="HTH merR-type" evidence="2">
    <location>
        <begin position="1"/>
        <end position="56"/>
    </location>
</feature>
<dbReference type="EMBL" id="BMMP01000003">
    <property type="protein sequence ID" value="GGO45232.1"/>
    <property type="molecule type" value="Genomic_DNA"/>
</dbReference>
<dbReference type="Proteomes" id="UP000631535">
    <property type="component" value="Unassembled WGS sequence"/>
</dbReference>
<comment type="caution">
    <text evidence="3">The sequence shown here is derived from an EMBL/GenBank/DDBJ whole genome shotgun (WGS) entry which is preliminary data.</text>
</comment>
<dbReference type="InterPro" id="IPR000551">
    <property type="entry name" value="MerR-type_HTH_dom"/>
</dbReference>
<protein>
    <recommendedName>
        <fullName evidence="2">HTH merR-type domain-containing protein</fullName>
    </recommendedName>
</protein>
<gene>
    <name evidence="3" type="ORF">GCM10012287_12660</name>
</gene>
<organism evidence="3 4">
    <name type="scientific">Streptomyces daqingensis</name>
    <dbReference type="NCBI Taxonomy" id="1472640"/>
    <lineage>
        <taxon>Bacteria</taxon>
        <taxon>Bacillati</taxon>
        <taxon>Actinomycetota</taxon>
        <taxon>Actinomycetes</taxon>
        <taxon>Kitasatosporales</taxon>
        <taxon>Streptomycetaceae</taxon>
        <taxon>Streptomyces</taxon>
    </lineage>
</organism>
<accession>A0ABQ2M025</accession>
<dbReference type="PROSITE" id="PS50937">
    <property type="entry name" value="HTH_MERR_2"/>
    <property type="match status" value="1"/>
</dbReference>
<evidence type="ECO:0000259" key="2">
    <source>
        <dbReference type="PROSITE" id="PS50937"/>
    </source>
</evidence>
<dbReference type="PANTHER" id="PTHR30204">
    <property type="entry name" value="REDOX-CYCLING DRUG-SENSING TRANSCRIPTIONAL ACTIVATOR SOXR"/>
    <property type="match status" value="1"/>
</dbReference>
<dbReference type="InterPro" id="IPR047057">
    <property type="entry name" value="MerR_fam"/>
</dbReference>
<dbReference type="Gene3D" id="1.10.1660.10">
    <property type="match status" value="1"/>
</dbReference>
<evidence type="ECO:0000313" key="4">
    <source>
        <dbReference type="Proteomes" id="UP000631535"/>
    </source>
</evidence>
<keyword evidence="4" id="KW-1185">Reference proteome</keyword>
<evidence type="ECO:0000256" key="1">
    <source>
        <dbReference type="ARBA" id="ARBA00023125"/>
    </source>
</evidence>
<dbReference type="SMART" id="SM00422">
    <property type="entry name" value="HTH_MERR"/>
    <property type="match status" value="1"/>
</dbReference>
<dbReference type="SUPFAM" id="SSF46955">
    <property type="entry name" value="Putative DNA-binding domain"/>
    <property type="match status" value="1"/>
</dbReference>
<evidence type="ECO:0000313" key="3">
    <source>
        <dbReference type="EMBL" id="GGO45232.1"/>
    </source>
</evidence>
<sequence>MRALHRYDEVGLLGASERTGPGHRRYTERDLRRLCSVRALRSLALSLEEIAGVLGGDGDDLSAMRDLLGAQLRAVRSQAARLVELEQQLGHLLRQLDEDAMPGPDLFMTTLEMISVYETSFTEEQRDQPAARRAELGR</sequence>
<reference evidence="4" key="1">
    <citation type="journal article" date="2019" name="Int. J. Syst. Evol. Microbiol.">
        <title>The Global Catalogue of Microorganisms (GCM) 10K type strain sequencing project: providing services to taxonomists for standard genome sequencing and annotation.</title>
        <authorList>
            <consortium name="The Broad Institute Genomics Platform"/>
            <consortium name="The Broad Institute Genome Sequencing Center for Infectious Disease"/>
            <person name="Wu L."/>
            <person name="Ma J."/>
        </authorList>
    </citation>
    <scope>NUCLEOTIDE SEQUENCE [LARGE SCALE GENOMIC DNA]</scope>
    <source>
        <strain evidence="4">CGMCC 4.7178</strain>
    </source>
</reference>